<evidence type="ECO:0000313" key="1">
    <source>
        <dbReference type="EMBL" id="ANY79153.1"/>
    </source>
</evidence>
<gene>
    <name evidence="1" type="ORF">BB934_13795</name>
</gene>
<name>A0A1B2EGP8_9HYPH</name>
<reference evidence="1" key="1">
    <citation type="submission" date="2016-07" db="EMBL/GenBank/DDBJ databases">
        <title>Microvirga ossetica sp. nov. a new species of rhizobia isolated from root nodules of the legume species Vicia alpestris Steven originated from North Ossetia region in the Caucasus.</title>
        <authorList>
            <person name="Safronova V.I."/>
            <person name="Kuznetsova I.G."/>
            <person name="Sazanova A.L."/>
            <person name="Belimov A."/>
            <person name="Andronov E."/>
            <person name="Osledkin Y.S."/>
            <person name="Onishchuk O.P."/>
            <person name="Kurchak O.N."/>
            <person name="Shaposhnikov A.I."/>
            <person name="Willems A."/>
            <person name="Tikhonovich I.A."/>
        </authorList>
    </citation>
    <scope>NUCLEOTIDE SEQUENCE [LARGE SCALE GENOMIC DNA]</scope>
    <source>
        <strain evidence="1">V5/3M</strain>
    </source>
</reference>
<proteinExistence type="predicted"/>
<protein>
    <submittedName>
        <fullName evidence="1">Uncharacterized protein</fullName>
    </submittedName>
</protein>
<organism evidence="1">
    <name type="scientific">Microvirga ossetica</name>
    <dbReference type="NCBI Taxonomy" id="1882682"/>
    <lineage>
        <taxon>Bacteria</taxon>
        <taxon>Pseudomonadati</taxon>
        <taxon>Pseudomonadota</taxon>
        <taxon>Alphaproteobacteria</taxon>
        <taxon>Hyphomicrobiales</taxon>
        <taxon>Methylobacteriaceae</taxon>
        <taxon>Microvirga</taxon>
    </lineage>
</organism>
<dbReference type="EMBL" id="CP016616">
    <property type="protein sequence ID" value="ANY79153.1"/>
    <property type="molecule type" value="Genomic_DNA"/>
</dbReference>
<dbReference type="KEGG" id="moc:BB934_13795"/>
<accession>A0A1B2EGP8</accession>
<dbReference type="AlphaFoldDB" id="A0A1B2EGP8"/>
<dbReference type="OrthoDB" id="8020533at2"/>
<sequence>MSSPPQPRSDFTFPWSVDHDPRNELVEKLEQFYRLCRLRWRFIEAFRRAARPELRRLGHALDQTIFAGALIVVPKALAGWEALRPVLRAQARALLPFIPQATAEDEAIARDPAWEILADFQTLTQDQQDKAARNLALLWDHFEKTFGGLSGFLAEPQTEQSLYLGKLTTASRRMKLARGSEVAFHFVTVELMRLYVEGFMLGRRDRAALALASTVSVLIDRGRMMTPALTHDSTTGSPSAQAA</sequence>
<dbReference type="RefSeq" id="WP_099510161.1">
    <property type="nucleotide sequence ID" value="NZ_CP016616.1"/>
</dbReference>